<dbReference type="Proteomes" id="UP001139366">
    <property type="component" value="Unassembled WGS sequence"/>
</dbReference>
<reference evidence="1 2" key="1">
    <citation type="journal article" date="2023" name="Antonie Van Leeuwenhoek">
        <title>Flavobacterium potami sp. nov., a multi-metal resistance genes harbouring bacterium isolated from shallow river silt.</title>
        <authorList>
            <person name="Li S."/>
            <person name="Mao S."/>
            <person name="Mu W."/>
            <person name="Guo B."/>
            <person name="Li C."/>
            <person name="Zhu Q."/>
            <person name="Hou X."/>
            <person name="Zhao Y."/>
            <person name="Wei S."/>
            <person name="Liu H."/>
            <person name="Liu A."/>
        </authorList>
    </citation>
    <scope>NUCLEOTIDE SEQUENCE [LARGE SCALE GENOMIC DNA]</scope>
    <source>
        <strain evidence="1 2">17A</strain>
    </source>
</reference>
<name>A0A9X1KR48_9FLAO</name>
<protein>
    <submittedName>
        <fullName evidence="1">Uncharacterized protein</fullName>
    </submittedName>
</protein>
<dbReference type="AlphaFoldDB" id="A0A9X1KR48"/>
<gene>
    <name evidence="1" type="ORF">K6T82_12850</name>
</gene>
<comment type="caution">
    <text evidence="1">The sequence shown here is derived from an EMBL/GenBank/DDBJ whole genome shotgun (WGS) entry which is preliminary data.</text>
</comment>
<organism evidence="1 2">
    <name type="scientific">Flavobacterium potami</name>
    <dbReference type="NCBI Taxonomy" id="2872310"/>
    <lineage>
        <taxon>Bacteria</taxon>
        <taxon>Pseudomonadati</taxon>
        <taxon>Bacteroidota</taxon>
        <taxon>Flavobacteriia</taxon>
        <taxon>Flavobacteriales</taxon>
        <taxon>Flavobacteriaceae</taxon>
        <taxon>Flavobacterium</taxon>
    </lineage>
</organism>
<sequence>MAKIILESWREGIKGVSFVKMQNEILRIGLKESKANFDSLLENIPITLEIEDENLAQYFFKEAVRLGVNCQFIK</sequence>
<dbReference type="EMBL" id="JAINUY010000004">
    <property type="protein sequence ID" value="MBZ4035662.1"/>
    <property type="molecule type" value="Genomic_DNA"/>
</dbReference>
<dbReference type="RefSeq" id="WP_223706297.1">
    <property type="nucleotide sequence ID" value="NZ_JAINUY010000004.1"/>
</dbReference>
<evidence type="ECO:0000313" key="2">
    <source>
        <dbReference type="Proteomes" id="UP001139366"/>
    </source>
</evidence>
<accession>A0A9X1KR48</accession>
<keyword evidence="2" id="KW-1185">Reference proteome</keyword>
<proteinExistence type="predicted"/>
<evidence type="ECO:0000313" key="1">
    <source>
        <dbReference type="EMBL" id="MBZ4035662.1"/>
    </source>
</evidence>